<dbReference type="Gene3D" id="3.40.50.360">
    <property type="match status" value="1"/>
</dbReference>
<dbReference type="Proteomes" id="UP000638848">
    <property type="component" value="Unassembled WGS sequence"/>
</dbReference>
<dbReference type="GO" id="GO:0006783">
    <property type="term" value="P:heme biosynthetic process"/>
    <property type="evidence" value="ECO:0007669"/>
    <property type="project" value="TreeGrafter"/>
</dbReference>
<dbReference type="AlphaFoldDB" id="A0A917M1U8"/>
<accession>A0A917M1U8</accession>
<sequence>MNVLVAYATRHGSTAGIAERIAEVLRTAGLAAEAHPVDEVRDLTPYDAVVLGGAAYMFHWLKDATAFARRHRAELADRPVWLFSSGPLGTDRVDEEGHDVLEAARPKEFDELTGLLHPRGEQVFFGAFDPEAPPIGLGERLVGHLPAAKDATPAGDFRDWEAIDAWAAMIATALTAGQEEARS</sequence>
<dbReference type="GO" id="GO:0010181">
    <property type="term" value="F:FMN binding"/>
    <property type="evidence" value="ECO:0007669"/>
    <property type="project" value="InterPro"/>
</dbReference>
<dbReference type="CDD" id="cd00133">
    <property type="entry name" value="PTS_IIB"/>
    <property type="match status" value="1"/>
</dbReference>
<evidence type="ECO:0000313" key="3">
    <source>
        <dbReference type="Proteomes" id="UP000638848"/>
    </source>
</evidence>
<dbReference type="RefSeq" id="WP_188540549.1">
    <property type="nucleotide sequence ID" value="NZ_BMEQ01000052.1"/>
</dbReference>
<comment type="caution">
    <text evidence="2">The sequence shown here is derived from an EMBL/GenBank/DDBJ whole genome shotgun (WGS) entry which is preliminary data.</text>
</comment>
<keyword evidence="3" id="KW-1185">Reference proteome</keyword>
<evidence type="ECO:0000259" key="1">
    <source>
        <dbReference type="PROSITE" id="PS50902"/>
    </source>
</evidence>
<reference evidence="2" key="2">
    <citation type="submission" date="2020-09" db="EMBL/GenBank/DDBJ databases">
        <authorList>
            <person name="Sun Q."/>
            <person name="Zhou Y."/>
        </authorList>
    </citation>
    <scope>NUCLEOTIDE SEQUENCE</scope>
    <source>
        <strain evidence="2">CGMCC 1.12187</strain>
    </source>
</reference>
<dbReference type="GO" id="GO:0070819">
    <property type="term" value="F:menaquinone-dependent protoporphyrinogen oxidase activity"/>
    <property type="evidence" value="ECO:0007669"/>
    <property type="project" value="TreeGrafter"/>
</dbReference>
<evidence type="ECO:0000313" key="2">
    <source>
        <dbReference type="EMBL" id="GGG72056.1"/>
    </source>
</evidence>
<name>A0A917M1U8_9MICC</name>
<dbReference type="EMBL" id="BMEQ01000052">
    <property type="protein sequence ID" value="GGG72056.1"/>
    <property type="molecule type" value="Genomic_DNA"/>
</dbReference>
<dbReference type="PANTHER" id="PTHR38030">
    <property type="entry name" value="PROTOPORPHYRINOGEN IX DEHYDROGENASE [MENAQUINONE]"/>
    <property type="match status" value="1"/>
</dbReference>
<dbReference type="InterPro" id="IPR052200">
    <property type="entry name" value="Protoporphyrinogen_IX_DH"/>
</dbReference>
<proteinExistence type="predicted"/>
<reference evidence="2" key="1">
    <citation type="journal article" date="2014" name="Int. J. Syst. Evol. Microbiol.">
        <title>Complete genome sequence of Corynebacterium casei LMG S-19264T (=DSM 44701T), isolated from a smear-ripened cheese.</title>
        <authorList>
            <consortium name="US DOE Joint Genome Institute (JGI-PGF)"/>
            <person name="Walter F."/>
            <person name="Albersmeier A."/>
            <person name="Kalinowski J."/>
            <person name="Ruckert C."/>
        </authorList>
    </citation>
    <scope>NUCLEOTIDE SEQUENCE</scope>
    <source>
        <strain evidence="2">CGMCC 1.12187</strain>
    </source>
</reference>
<dbReference type="SUPFAM" id="SSF52218">
    <property type="entry name" value="Flavoproteins"/>
    <property type="match status" value="1"/>
</dbReference>
<dbReference type="Pfam" id="PF12724">
    <property type="entry name" value="Flavodoxin_5"/>
    <property type="match status" value="1"/>
</dbReference>
<gene>
    <name evidence="2" type="ORF">GCM10011374_41010</name>
</gene>
<dbReference type="PANTHER" id="PTHR38030:SF2">
    <property type="entry name" value="PROTOPORPHYRINOGEN IX DEHYDROGENASE [QUINONE]"/>
    <property type="match status" value="1"/>
</dbReference>
<dbReference type="InterPro" id="IPR008254">
    <property type="entry name" value="Flavodoxin/NO_synth"/>
</dbReference>
<dbReference type="InterPro" id="IPR029039">
    <property type="entry name" value="Flavoprotein-like_sf"/>
</dbReference>
<dbReference type="InterPro" id="IPR026816">
    <property type="entry name" value="Flavodoxin_dom"/>
</dbReference>
<organism evidence="2 3">
    <name type="scientific">Kocuria dechangensis</name>
    <dbReference type="NCBI Taxonomy" id="1176249"/>
    <lineage>
        <taxon>Bacteria</taxon>
        <taxon>Bacillati</taxon>
        <taxon>Actinomycetota</taxon>
        <taxon>Actinomycetes</taxon>
        <taxon>Micrococcales</taxon>
        <taxon>Micrococcaceae</taxon>
        <taxon>Kocuria</taxon>
    </lineage>
</organism>
<protein>
    <recommendedName>
        <fullName evidence="1">Flavodoxin-like domain-containing protein</fullName>
    </recommendedName>
</protein>
<dbReference type="PROSITE" id="PS50902">
    <property type="entry name" value="FLAVODOXIN_LIKE"/>
    <property type="match status" value="1"/>
</dbReference>
<feature type="domain" description="Flavodoxin-like" evidence="1">
    <location>
        <begin position="3"/>
        <end position="165"/>
    </location>
</feature>